<keyword evidence="2" id="KW-1185">Reference proteome</keyword>
<dbReference type="AlphaFoldDB" id="A0A7W7QPL0"/>
<sequence length="245" mass="27115">MENIPFERALVVSSDLRGYGQGTDKRHETMQKTFVDLHEAAAIQAGLDRGSWGIQQGGDGELAVLPASEPDPLVVDQYVRALHEELVRRNAPLAPEERFRLRVALAFGTAYPAANGYAGQAVVEATRLADWGPLKRLFGDSPEAHIVLVLSQRVFEDVVLQEHTSYAKDDFHPVMVQEKELSAPAWIWAPEITAAKLNRLPKKAPTEPGKGSTEKEIHLSQRAEVINNLNGPVRAREMNFGITHK</sequence>
<reference evidence="1 2" key="1">
    <citation type="submission" date="2020-08" db="EMBL/GenBank/DDBJ databases">
        <title>Genomic Encyclopedia of Type Strains, Phase III (KMG-III): the genomes of soil and plant-associated and newly described type strains.</title>
        <authorList>
            <person name="Whitman W."/>
        </authorList>
    </citation>
    <scope>NUCLEOTIDE SEQUENCE [LARGE SCALE GENOMIC DNA]</scope>
    <source>
        <strain evidence="1 2">CECT 8840</strain>
    </source>
</reference>
<protein>
    <submittedName>
        <fullName evidence="1">Uncharacterized protein</fullName>
    </submittedName>
</protein>
<dbReference type="SUPFAM" id="SSF55073">
    <property type="entry name" value="Nucleotide cyclase"/>
    <property type="match status" value="1"/>
</dbReference>
<organism evidence="1 2">
    <name type="scientific">Streptosporangium saharense</name>
    <dbReference type="NCBI Taxonomy" id="1706840"/>
    <lineage>
        <taxon>Bacteria</taxon>
        <taxon>Bacillati</taxon>
        <taxon>Actinomycetota</taxon>
        <taxon>Actinomycetes</taxon>
        <taxon>Streptosporangiales</taxon>
        <taxon>Streptosporangiaceae</taxon>
        <taxon>Streptosporangium</taxon>
    </lineage>
</organism>
<comment type="caution">
    <text evidence="1">The sequence shown here is derived from an EMBL/GenBank/DDBJ whole genome shotgun (WGS) entry which is preliminary data.</text>
</comment>
<dbReference type="Proteomes" id="UP000552644">
    <property type="component" value="Unassembled WGS sequence"/>
</dbReference>
<gene>
    <name evidence="1" type="ORF">FHS44_004436</name>
</gene>
<evidence type="ECO:0000313" key="2">
    <source>
        <dbReference type="Proteomes" id="UP000552644"/>
    </source>
</evidence>
<proteinExistence type="predicted"/>
<name>A0A7W7QPL0_9ACTN</name>
<dbReference type="Gene3D" id="3.30.70.1230">
    <property type="entry name" value="Nucleotide cyclase"/>
    <property type="match status" value="1"/>
</dbReference>
<dbReference type="InterPro" id="IPR029787">
    <property type="entry name" value="Nucleotide_cyclase"/>
</dbReference>
<accession>A0A7W7QPL0</accession>
<dbReference type="RefSeq" id="WP_184717472.1">
    <property type="nucleotide sequence ID" value="NZ_JACHJP010000004.1"/>
</dbReference>
<dbReference type="EMBL" id="JACHJP010000004">
    <property type="protein sequence ID" value="MBB4917328.1"/>
    <property type="molecule type" value="Genomic_DNA"/>
</dbReference>
<evidence type="ECO:0000313" key="1">
    <source>
        <dbReference type="EMBL" id="MBB4917328.1"/>
    </source>
</evidence>